<evidence type="ECO:0008006" key="3">
    <source>
        <dbReference type="Google" id="ProtNLM"/>
    </source>
</evidence>
<evidence type="ECO:0000313" key="2">
    <source>
        <dbReference type="Proteomes" id="UP000295023"/>
    </source>
</evidence>
<dbReference type="Pfam" id="PF07704">
    <property type="entry name" value="PSK_trans_fac"/>
    <property type="match status" value="1"/>
</dbReference>
<dbReference type="RefSeq" id="WP_132286488.1">
    <property type="nucleotide sequence ID" value="NZ_SKBM01000005.1"/>
</dbReference>
<evidence type="ECO:0000313" key="1">
    <source>
        <dbReference type="EMBL" id="TCZ64504.1"/>
    </source>
</evidence>
<gene>
    <name evidence="1" type="ORF">EXY23_07635</name>
</gene>
<reference evidence="1 2" key="1">
    <citation type="submission" date="2019-03" db="EMBL/GenBank/DDBJ databases">
        <title>Paracraurococcus aquatilis NE82 genome sequence.</title>
        <authorList>
            <person name="Zhao Y."/>
            <person name="Du Z."/>
        </authorList>
    </citation>
    <scope>NUCLEOTIDE SEQUENCE [LARGE SCALE GENOMIC DNA]</scope>
    <source>
        <strain evidence="1 2">NE82</strain>
    </source>
</reference>
<keyword evidence="2" id="KW-1185">Reference proteome</keyword>
<dbReference type="Proteomes" id="UP000295023">
    <property type="component" value="Unassembled WGS sequence"/>
</dbReference>
<dbReference type="EMBL" id="SKBM01000005">
    <property type="protein sequence ID" value="TCZ64504.1"/>
    <property type="molecule type" value="Genomic_DNA"/>
</dbReference>
<organism evidence="1 2">
    <name type="scientific">Roseicella aquatilis</name>
    <dbReference type="NCBI Taxonomy" id="2527868"/>
    <lineage>
        <taxon>Bacteria</taxon>
        <taxon>Pseudomonadati</taxon>
        <taxon>Pseudomonadota</taxon>
        <taxon>Alphaproteobacteria</taxon>
        <taxon>Acetobacterales</taxon>
        <taxon>Roseomonadaceae</taxon>
        <taxon>Roseicella</taxon>
    </lineage>
</organism>
<proteinExistence type="predicted"/>
<name>A0A4R4DQT4_9PROT</name>
<dbReference type="AlphaFoldDB" id="A0A4R4DQT4"/>
<comment type="caution">
    <text evidence="1">The sequence shown here is derived from an EMBL/GenBank/DDBJ whole genome shotgun (WGS) entry which is preliminary data.</text>
</comment>
<dbReference type="InterPro" id="IPR011660">
    <property type="entry name" value="VapB-like"/>
</dbReference>
<accession>A0A4R4DQT4</accession>
<protein>
    <recommendedName>
        <fullName evidence="3">Type II toxin-antitoxin system VapB family antitoxin</fullName>
    </recommendedName>
</protein>
<sequence length="86" mass="9468">MTKPVDYHSRAMAAAHQISAITGENVNAALAHAVEARLAQVQDEREARIERLVRLGLHCAENLTGPPLTSEDVDTWLYDPHTGLPR</sequence>